<reference evidence="2" key="1">
    <citation type="submission" date="2021-12" db="EMBL/GenBank/DDBJ databases">
        <authorList>
            <person name="King R."/>
        </authorList>
    </citation>
    <scope>NUCLEOTIDE SEQUENCE</scope>
</reference>
<keyword evidence="1" id="KW-0732">Signal</keyword>
<sequence length="236" mass="26371">MMVKATLLAVLATVLIAESSAKALGGPKESDYSGINLPGFNYTHDVVGSVINVTAPSVWVGNLYWAEFGEVTHVTEDDWWNMTFPHTYPVALTVVPNAEFQYVEDGVNKTEDGMVIADASKIQYTLHVTVKMDNSGEYPTIDYFQSKIVVDSVELSIVKKDKDYEDRLEANPEAFEEYQEKLEQQLREYLAPALNEQIHSDEAESATGAKLTPSALRRHLKRGPLKHVKLPKALRL</sequence>
<evidence type="ECO:0000313" key="3">
    <source>
        <dbReference type="Proteomes" id="UP001152759"/>
    </source>
</evidence>
<organism evidence="2 3">
    <name type="scientific">Bemisia tabaci</name>
    <name type="common">Sweetpotato whitefly</name>
    <name type="synonym">Aleurodes tabaci</name>
    <dbReference type="NCBI Taxonomy" id="7038"/>
    <lineage>
        <taxon>Eukaryota</taxon>
        <taxon>Metazoa</taxon>
        <taxon>Ecdysozoa</taxon>
        <taxon>Arthropoda</taxon>
        <taxon>Hexapoda</taxon>
        <taxon>Insecta</taxon>
        <taxon>Pterygota</taxon>
        <taxon>Neoptera</taxon>
        <taxon>Paraneoptera</taxon>
        <taxon>Hemiptera</taxon>
        <taxon>Sternorrhyncha</taxon>
        <taxon>Aleyrodoidea</taxon>
        <taxon>Aleyrodidae</taxon>
        <taxon>Aleyrodinae</taxon>
        <taxon>Bemisia</taxon>
    </lineage>
</organism>
<feature type="signal peptide" evidence="1">
    <location>
        <begin position="1"/>
        <end position="21"/>
    </location>
</feature>
<evidence type="ECO:0000313" key="2">
    <source>
        <dbReference type="EMBL" id="CAH0382662.1"/>
    </source>
</evidence>
<accession>A0A9P0A221</accession>
<dbReference type="KEGG" id="btab:109038304"/>
<keyword evidence="3" id="KW-1185">Reference proteome</keyword>
<dbReference type="Proteomes" id="UP001152759">
    <property type="component" value="Chromosome 10"/>
</dbReference>
<protein>
    <submittedName>
        <fullName evidence="2">Uncharacterized protein</fullName>
    </submittedName>
</protein>
<evidence type="ECO:0000256" key="1">
    <source>
        <dbReference type="SAM" id="SignalP"/>
    </source>
</evidence>
<gene>
    <name evidence="2" type="ORF">BEMITA_LOCUS2178</name>
</gene>
<dbReference type="EMBL" id="OU963871">
    <property type="protein sequence ID" value="CAH0382662.1"/>
    <property type="molecule type" value="Genomic_DNA"/>
</dbReference>
<dbReference type="AlphaFoldDB" id="A0A9P0A221"/>
<proteinExistence type="predicted"/>
<name>A0A9P0A221_BEMTA</name>
<feature type="chain" id="PRO_5040217423" evidence="1">
    <location>
        <begin position="22"/>
        <end position="236"/>
    </location>
</feature>